<dbReference type="Gene3D" id="2.160.20.10">
    <property type="entry name" value="Single-stranded right-handed beta-helix, Pectin lyase-like"/>
    <property type="match status" value="2"/>
</dbReference>
<feature type="domain" description="Rhamnogalacturonase A/B/Epimerase-like pectate lyase" evidence="2">
    <location>
        <begin position="238"/>
        <end position="458"/>
    </location>
</feature>
<dbReference type="Gene3D" id="2.60.60.40">
    <property type="match status" value="1"/>
</dbReference>
<dbReference type="InterPro" id="IPR012334">
    <property type="entry name" value="Pectin_lyas_fold"/>
</dbReference>
<sequence length="674" mass="67596">MFALSDALEISVTYTASASRLPAIRLLALSATLLLAACGSTTPLPSVPTASADQSQAAEVAVETNATVDTVGTDDAALQAAAVSNKVQPGVTGGARTQYDAKAEGQQTVVLLGNGNAATFSAPAAGIFTGTLQARQTAYQGNVMLSVWVNGSEVKRVEVTSLAYAGTALGQLTLKAGDVISTVFINDLSGDGQDRNAYIDYLTLAPASSAAEAPAPAPTPVPAPTPTPAPIATPSGAVDVKTYGAKGDGVTDDTAALQKAASSGKSLSFPAGTYLVSKAVTFNGTNNISVVGQGATIKARGGFSGTALLHLVNTTATKVSGFTVIGAGEGTGWVDGIRVSGGSGAVVDSNTISQLGGCGVGVENATRTTVSNNTVSQVKFHGVFGSASTQQTWRGNRVTGHGSSNLTAGIGLLGQLGDTYLIEGNLSAGFGNTAMKTEGTSNVTFRGNTVEGFARDGIKIMPLPEKGVSQVSNGVIENNTVRGFSGADVYGSTALQISSVIGGRVSGNTTYGTFGANAGGKQPPYGYEDAIRLQAHGSGPVPRDIVVTNNKASNSYVGLRLMGNNNTVSGNTFQGSAQHSVIFNQNATGNKFTGNTFSSAGSVGVMFDRGVSGTTFSGNTFSSMGTGIYAANGGNNNNTFTTNSFSSVSKAVIVAGSGNTCSGNSGSGVASTCQ</sequence>
<organism evidence="4 5">
    <name type="scientific">Deinococcus arboris</name>
    <dbReference type="NCBI Taxonomy" id="2682977"/>
    <lineage>
        <taxon>Bacteria</taxon>
        <taxon>Thermotogati</taxon>
        <taxon>Deinococcota</taxon>
        <taxon>Deinococci</taxon>
        <taxon>Deinococcales</taxon>
        <taxon>Deinococcaceae</taxon>
        <taxon>Deinococcus</taxon>
    </lineage>
</organism>
<dbReference type="InterPro" id="IPR006626">
    <property type="entry name" value="PbH1"/>
</dbReference>
<dbReference type="Proteomes" id="UP000483286">
    <property type="component" value="Unassembled WGS sequence"/>
</dbReference>
<keyword evidence="5" id="KW-1185">Reference proteome</keyword>
<dbReference type="InterPro" id="IPR011050">
    <property type="entry name" value="Pectin_lyase_fold/virulence"/>
</dbReference>
<evidence type="ECO:0000313" key="4">
    <source>
        <dbReference type="EMBL" id="MVN87160.1"/>
    </source>
</evidence>
<dbReference type="SUPFAM" id="SSF51126">
    <property type="entry name" value="Pectin lyase-like"/>
    <property type="match status" value="2"/>
</dbReference>
<name>A0A7C9LUB1_9DEIO</name>
<dbReference type="EMBL" id="WQLB01000011">
    <property type="protein sequence ID" value="MVN87160.1"/>
    <property type="molecule type" value="Genomic_DNA"/>
</dbReference>
<dbReference type="Pfam" id="PF12708">
    <property type="entry name" value="Pect-lyase_RHGA_epim"/>
    <property type="match status" value="1"/>
</dbReference>
<dbReference type="SMART" id="SM00710">
    <property type="entry name" value="PbH1"/>
    <property type="match status" value="10"/>
</dbReference>
<accession>A0A7C9LUB1</accession>
<protein>
    <recommendedName>
        <fullName evidence="6">Pectate lyase superfamily protein domain-containing protein</fullName>
    </recommendedName>
</protein>
<feature type="domain" description="Periplasmic copper-binding protein NosD beta helix" evidence="1">
    <location>
        <begin position="544"/>
        <end position="660"/>
    </location>
</feature>
<reference evidence="4 5" key="1">
    <citation type="submission" date="2019-12" db="EMBL/GenBank/DDBJ databases">
        <title>Deinococcus sp. HMF7620 Genome sequencing and assembly.</title>
        <authorList>
            <person name="Kang H."/>
            <person name="Kim H."/>
            <person name="Joh K."/>
        </authorList>
    </citation>
    <scope>NUCLEOTIDE SEQUENCE [LARGE SCALE GENOMIC DNA]</scope>
    <source>
        <strain evidence="4 5">HMF7620</strain>
    </source>
</reference>
<gene>
    <name evidence="4" type="ORF">GO986_10300</name>
</gene>
<dbReference type="Pfam" id="PF05048">
    <property type="entry name" value="NosD"/>
    <property type="match status" value="1"/>
</dbReference>
<proteinExistence type="predicted"/>
<comment type="caution">
    <text evidence="4">The sequence shown here is derived from an EMBL/GenBank/DDBJ whole genome shotgun (WGS) entry which is preliminary data.</text>
</comment>
<dbReference type="AlphaFoldDB" id="A0A7C9LUB1"/>
<evidence type="ECO:0000259" key="2">
    <source>
        <dbReference type="Pfam" id="PF12708"/>
    </source>
</evidence>
<dbReference type="InterPro" id="IPR031768">
    <property type="entry name" value="CBM60_xylan-bd"/>
</dbReference>
<dbReference type="InterPro" id="IPR007742">
    <property type="entry name" value="NosD_dom"/>
</dbReference>
<evidence type="ECO:0008006" key="6">
    <source>
        <dbReference type="Google" id="ProtNLM"/>
    </source>
</evidence>
<feature type="domain" description="Carbohydrate binding module xylan-binding" evidence="3">
    <location>
        <begin position="131"/>
        <end position="214"/>
    </location>
</feature>
<dbReference type="Pfam" id="PF16841">
    <property type="entry name" value="CBM60"/>
    <property type="match status" value="1"/>
</dbReference>
<evidence type="ECO:0000313" key="5">
    <source>
        <dbReference type="Proteomes" id="UP000483286"/>
    </source>
</evidence>
<evidence type="ECO:0000259" key="3">
    <source>
        <dbReference type="Pfam" id="PF16841"/>
    </source>
</evidence>
<dbReference type="InterPro" id="IPR024535">
    <property type="entry name" value="RHGA/B-epi-like_pectate_lyase"/>
</dbReference>
<evidence type="ECO:0000259" key="1">
    <source>
        <dbReference type="Pfam" id="PF05048"/>
    </source>
</evidence>